<dbReference type="Gene3D" id="3.40.50.300">
    <property type="entry name" value="P-loop containing nucleotide triphosphate hydrolases"/>
    <property type="match status" value="1"/>
</dbReference>
<feature type="repeat" description="ANK" evidence="2">
    <location>
        <begin position="990"/>
        <end position="1014"/>
    </location>
</feature>
<dbReference type="Proteomes" id="UP000184356">
    <property type="component" value="Unassembled WGS sequence"/>
</dbReference>
<dbReference type="SUPFAM" id="SSF53167">
    <property type="entry name" value="Purine and uridine phosphorylases"/>
    <property type="match status" value="1"/>
</dbReference>
<feature type="domain" description="Nephrocystin 3-like N-terminal" evidence="4">
    <location>
        <begin position="380"/>
        <end position="539"/>
    </location>
</feature>
<protein>
    <submittedName>
        <fullName evidence="5">Uncharacterized protein</fullName>
    </submittedName>
</protein>
<dbReference type="PANTHER" id="PTHR46082:SF11">
    <property type="entry name" value="AAA+ ATPASE DOMAIN-CONTAINING PROTEIN-RELATED"/>
    <property type="match status" value="1"/>
</dbReference>
<keyword evidence="1" id="KW-0677">Repeat</keyword>
<dbReference type="SUPFAM" id="SSF48403">
    <property type="entry name" value="Ankyrin repeat"/>
    <property type="match status" value="1"/>
</dbReference>
<dbReference type="RefSeq" id="XP_040697556.1">
    <property type="nucleotide sequence ID" value="XM_040850026.1"/>
</dbReference>
<evidence type="ECO:0000259" key="3">
    <source>
        <dbReference type="Pfam" id="PF22939"/>
    </source>
</evidence>
<dbReference type="STRING" id="1036612.A0A1L9T2T1"/>
<accession>A0A1L9T2T1</accession>
<proteinExistence type="predicted"/>
<dbReference type="SMART" id="SM00248">
    <property type="entry name" value="ANK"/>
    <property type="match status" value="8"/>
</dbReference>
<dbReference type="OrthoDB" id="1577640at2759"/>
<dbReference type="InterPro" id="IPR027417">
    <property type="entry name" value="P-loop_NTPase"/>
</dbReference>
<dbReference type="GeneID" id="63766099"/>
<dbReference type="Pfam" id="PF24883">
    <property type="entry name" value="NPHP3_N"/>
    <property type="match status" value="1"/>
</dbReference>
<dbReference type="InterPro" id="IPR053137">
    <property type="entry name" value="NLR-like"/>
</dbReference>
<gene>
    <name evidence="5" type="ORF">ASPSYDRAFT_61743</name>
</gene>
<feature type="repeat" description="ANK" evidence="2">
    <location>
        <begin position="956"/>
        <end position="980"/>
    </location>
</feature>
<dbReference type="Gene3D" id="1.25.40.20">
    <property type="entry name" value="Ankyrin repeat-containing domain"/>
    <property type="match status" value="3"/>
</dbReference>
<dbReference type="Pfam" id="PF22939">
    <property type="entry name" value="WHD_GPIID"/>
    <property type="match status" value="1"/>
</dbReference>
<dbReference type="AlphaFoldDB" id="A0A1L9T2T1"/>
<dbReference type="Pfam" id="PF13637">
    <property type="entry name" value="Ank_4"/>
    <property type="match status" value="2"/>
</dbReference>
<keyword evidence="2" id="KW-0040">ANK repeat</keyword>
<dbReference type="PROSITE" id="PS50297">
    <property type="entry name" value="ANK_REP_REGION"/>
    <property type="match status" value="4"/>
</dbReference>
<organism evidence="5 6">
    <name type="scientific">Aspergillus sydowii CBS 593.65</name>
    <dbReference type="NCBI Taxonomy" id="1036612"/>
    <lineage>
        <taxon>Eukaryota</taxon>
        <taxon>Fungi</taxon>
        <taxon>Dikarya</taxon>
        <taxon>Ascomycota</taxon>
        <taxon>Pezizomycotina</taxon>
        <taxon>Eurotiomycetes</taxon>
        <taxon>Eurotiomycetidae</taxon>
        <taxon>Eurotiales</taxon>
        <taxon>Aspergillaceae</taxon>
        <taxon>Aspergillus</taxon>
        <taxon>Aspergillus subgen. Nidulantes</taxon>
    </lineage>
</organism>
<evidence type="ECO:0000313" key="6">
    <source>
        <dbReference type="Proteomes" id="UP000184356"/>
    </source>
</evidence>
<dbReference type="SUPFAM" id="SSF52540">
    <property type="entry name" value="P-loop containing nucleoside triphosphate hydrolases"/>
    <property type="match status" value="1"/>
</dbReference>
<feature type="repeat" description="ANK" evidence="2">
    <location>
        <begin position="1024"/>
        <end position="1046"/>
    </location>
</feature>
<dbReference type="EMBL" id="KV878596">
    <property type="protein sequence ID" value="OJJ53750.1"/>
    <property type="molecule type" value="Genomic_DNA"/>
</dbReference>
<sequence length="1119" mass="124691">MPGSSQRLTHNDYTVGWICALPKTELVAAEAMLDEEHPVLPAAQPEDENTYSLGRIGDHNVVIACLPAEQTGKASAATVAKDMLRSFPAVRFGLMVGIGGGAPYYGSQSDDEVYSDSEEESDDDIRDIRLGDAVISLHTKETEAVVQYDFGKSLQENKFVRSGGQLNKPPRVVLNAVARLQGQHVRKGSTIPELLKEALDKYPLIADSFRYPLRAKDRLFKPDAVHQEGRKSCKACCGPDNINLVSRPDRATTAPSIHYGTIGSADQVMKDAVLRDQWAEKENIICFEMEAAGLMDSYPCLVIRGICDYADSHKNKTWQPYAAATAASCAKELLLLMPGQDVAGLTPIKQKKQRKEILSSLSTLDYNTRHIDIFSRRTEGTGTWFVNTSSFITWRDTPGQTLYCPGIPGAGKTVLTSVIIDHIRPTLHDNNAALAFIYCAYNDRMKAEDLIRSLLKQIASQVPFVPNEVKNLADIYKSPNKPTPRANDVIQTLRSLTSRFARVYVVIDALDECSDDDRTDLLDALNKLRPLMNILVTSRPVASIKVSLRADLEQCIAAANDDIISYVEAQITGKRLKLSDELFKKPELRSQIVSELVASAKGMFLHARFHMEQIAPKHNILDLRNALKNLPKTSEEVYEKAMERVQSQDNETVSLANRTLQCVIGAVRFLHIHELQHALAVREGDYDIDEEALTAPNHLLSICAGLLTLNEEDGVIRLVHYTAQEFFKKHEHKYFSDAQEELTSICLTYLSLGVFDIDYQDYIRGDPDLWAERYALFEYAATNMGEHASGGIKGVMLQEAVKLFLNENKVTIAADTALTEYQHLGLFDLPDGFTDVIGQLFEQDWESIDRGDSYGRSSLSWAAERGHKAAVKLLLDTDKVNVDSQDRDCQTPLSYAAKYGHEAVVKLLLDTDKVDVDSQDRDRQTPLSYAAENGHEAVLKLLLDTGKVDVDSQDRDRQTPLSYAAVNGHEAAVKLLLDTGKVDVDSQDRYRQTPLLYAAKYGHEAVVKLLLDTGRLDVELQNVYGKTPLSWAAERGHEAVLKLLLDTDKVKFDSKDEFGRTPLSDAARQGHEAVVMLLLGRVDIMLKDEDDWTPLEWAEENGHKEVVELLCHDGKMDVD</sequence>
<evidence type="ECO:0000313" key="5">
    <source>
        <dbReference type="EMBL" id="OJJ53750.1"/>
    </source>
</evidence>
<dbReference type="InterPro" id="IPR035994">
    <property type="entry name" value="Nucleoside_phosphorylase_sf"/>
</dbReference>
<dbReference type="Pfam" id="PF12796">
    <property type="entry name" value="Ank_2"/>
    <property type="match status" value="2"/>
</dbReference>
<dbReference type="InterPro" id="IPR056884">
    <property type="entry name" value="NPHP3-like_N"/>
</dbReference>
<dbReference type="GO" id="GO:0009116">
    <property type="term" value="P:nucleoside metabolic process"/>
    <property type="evidence" value="ECO:0007669"/>
    <property type="project" value="InterPro"/>
</dbReference>
<dbReference type="Gene3D" id="3.40.50.1580">
    <property type="entry name" value="Nucleoside phosphorylase domain"/>
    <property type="match status" value="1"/>
</dbReference>
<evidence type="ECO:0000256" key="1">
    <source>
        <dbReference type="ARBA" id="ARBA00022737"/>
    </source>
</evidence>
<dbReference type="PROSITE" id="PS50088">
    <property type="entry name" value="ANK_REPEAT"/>
    <property type="match status" value="4"/>
</dbReference>
<dbReference type="InterPro" id="IPR036770">
    <property type="entry name" value="Ankyrin_rpt-contain_sf"/>
</dbReference>
<dbReference type="GO" id="GO:0003824">
    <property type="term" value="F:catalytic activity"/>
    <property type="evidence" value="ECO:0007669"/>
    <property type="project" value="InterPro"/>
</dbReference>
<feature type="domain" description="GPI inositol-deacylase winged helix" evidence="3">
    <location>
        <begin position="653"/>
        <end position="730"/>
    </location>
</feature>
<dbReference type="InterPro" id="IPR002110">
    <property type="entry name" value="Ankyrin_rpt"/>
</dbReference>
<evidence type="ECO:0000259" key="4">
    <source>
        <dbReference type="Pfam" id="PF24883"/>
    </source>
</evidence>
<evidence type="ECO:0000256" key="2">
    <source>
        <dbReference type="PROSITE-ProRule" id="PRU00023"/>
    </source>
</evidence>
<dbReference type="VEuPathDB" id="FungiDB:ASPSYDRAFT_61743"/>
<name>A0A1L9T2T1_9EURO</name>
<keyword evidence="6" id="KW-1185">Reference proteome</keyword>
<reference evidence="6" key="1">
    <citation type="journal article" date="2017" name="Genome Biol.">
        <title>Comparative genomics reveals high biological diversity and specific adaptations in the industrially and medically important fungal genus Aspergillus.</title>
        <authorList>
            <person name="de Vries R.P."/>
            <person name="Riley R."/>
            <person name="Wiebenga A."/>
            <person name="Aguilar-Osorio G."/>
            <person name="Amillis S."/>
            <person name="Uchima C.A."/>
            <person name="Anderluh G."/>
            <person name="Asadollahi M."/>
            <person name="Askin M."/>
            <person name="Barry K."/>
            <person name="Battaglia E."/>
            <person name="Bayram O."/>
            <person name="Benocci T."/>
            <person name="Braus-Stromeyer S.A."/>
            <person name="Caldana C."/>
            <person name="Canovas D."/>
            <person name="Cerqueira G.C."/>
            <person name="Chen F."/>
            <person name="Chen W."/>
            <person name="Choi C."/>
            <person name="Clum A."/>
            <person name="Dos Santos R.A."/>
            <person name="Damasio A.R."/>
            <person name="Diallinas G."/>
            <person name="Emri T."/>
            <person name="Fekete E."/>
            <person name="Flipphi M."/>
            <person name="Freyberg S."/>
            <person name="Gallo A."/>
            <person name="Gournas C."/>
            <person name="Habgood R."/>
            <person name="Hainaut M."/>
            <person name="Harispe M.L."/>
            <person name="Henrissat B."/>
            <person name="Hilden K.S."/>
            <person name="Hope R."/>
            <person name="Hossain A."/>
            <person name="Karabika E."/>
            <person name="Karaffa L."/>
            <person name="Karanyi Z."/>
            <person name="Krasevec N."/>
            <person name="Kuo A."/>
            <person name="Kusch H."/>
            <person name="LaButti K."/>
            <person name="Lagendijk E.L."/>
            <person name="Lapidus A."/>
            <person name="Levasseur A."/>
            <person name="Lindquist E."/>
            <person name="Lipzen A."/>
            <person name="Logrieco A.F."/>
            <person name="MacCabe A."/>
            <person name="Maekelae M.R."/>
            <person name="Malavazi I."/>
            <person name="Melin P."/>
            <person name="Meyer V."/>
            <person name="Mielnichuk N."/>
            <person name="Miskei M."/>
            <person name="Molnar A.P."/>
            <person name="Mule G."/>
            <person name="Ngan C.Y."/>
            <person name="Orejas M."/>
            <person name="Orosz E."/>
            <person name="Ouedraogo J.P."/>
            <person name="Overkamp K.M."/>
            <person name="Park H.-S."/>
            <person name="Perrone G."/>
            <person name="Piumi F."/>
            <person name="Punt P.J."/>
            <person name="Ram A.F."/>
            <person name="Ramon A."/>
            <person name="Rauscher S."/>
            <person name="Record E."/>
            <person name="Riano-Pachon D.M."/>
            <person name="Robert V."/>
            <person name="Roehrig J."/>
            <person name="Ruller R."/>
            <person name="Salamov A."/>
            <person name="Salih N.S."/>
            <person name="Samson R.A."/>
            <person name="Sandor E."/>
            <person name="Sanguinetti M."/>
            <person name="Schuetze T."/>
            <person name="Sepcic K."/>
            <person name="Shelest E."/>
            <person name="Sherlock G."/>
            <person name="Sophianopoulou V."/>
            <person name="Squina F.M."/>
            <person name="Sun H."/>
            <person name="Susca A."/>
            <person name="Todd R.B."/>
            <person name="Tsang A."/>
            <person name="Unkles S.E."/>
            <person name="van de Wiele N."/>
            <person name="van Rossen-Uffink D."/>
            <person name="Oliveira J.V."/>
            <person name="Vesth T.C."/>
            <person name="Visser J."/>
            <person name="Yu J.-H."/>
            <person name="Zhou M."/>
            <person name="Andersen M.R."/>
            <person name="Archer D.B."/>
            <person name="Baker S.E."/>
            <person name="Benoit I."/>
            <person name="Brakhage A.A."/>
            <person name="Braus G.H."/>
            <person name="Fischer R."/>
            <person name="Frisvad J.C."/>
            <person name="Goldman G.H."/>
            <person name="Houbraken J."/>
            <person name="Oakley B."/>
            <person name="Pocsi I."/>
            <person name="Scazzocchio C."/>
            <person name="Seiboth B."/>
            <person name="vanKuyk P.A."/>
            <person name="Wortman J."/>
            <person name="Dyer P.S."/>
            <person name="Grigoriev I.V."/>
        </authorList>
    </citation>
    <scope>NUCLEOTIDE SEQUENCE [LARGE SCALE GENOMIC DNA]</scope>
    <source>
        <strain evidence="6">CBS 593.65</strain>
    </source>
</reference>
<feature type="repeat" description="ANK" evidence="2">
    <location>
        <begin position="922"/>
        <end position="946"/>
    </location>
</feature>
<dbReference type="PANTHER" id="PTHR46082">
    <property type="entry name" value="ATP/GTP-BINDING PROTEIN-RELATED"/>
    <property type="match status" value="1"/>
</dbReference>
<dbReference type="InterPro" id="IPR054471">
    <property type="entry name" value="GPIID_WHD"/>
</dbReference>